<dbReference type="PANTHER" id="PTHR45904:SF1">
    <property type="entry name" value="TRNA (URACIL-5-)-METHYLTRANSFERASE HOMOLOG B"/>
    <property type="match status" value="1"/>
</dbReference>
<feature type="binding site" evidence="6">
    <location>
        <position position="430"/>
    </location>
    <ligand>
        <name>S-adenosyl-L-methionine</name>
        <dbReference type="ChEBI" id="CHEBI:59789"/>
    </ligand>
</feature>
<evidence type="ECO:0000256" key="6">
    <source>
        <dbReference type="PROSITE-ProRule" id="PRU01024"/>
    </source>
</evidence>
<keyword evidence="2 6" id="KW-0808">Transferase</keyword>
<gene>
    <name evidence="7" type="ORF">SPHA_51782</name>
</gene>
<comment type="catalytic activity">
    <reaction evidence="5">
        <text>uridine(54) in tRNA + S-adenosyl-L-methionine = 5-methyluridine(54) in tRNA + S-adenosyl-L-homocysteine + H(+)</text>
        <dbReference type="Rhea" id="RHEA:42712"/>
        <dbReference type="Rhea" id="RHEA-COMP:10167"/>
        <dbReference type="Rhea" id="RHEA-COMP:10193"/>
        <dbReference type="ChEBI" id="CHEBI:15378"/>
        <dbReference type="ChEBI" id="CHEBI:57856"/>
        <dbReference type="ChEBI" id="CHEBI:59789"/>
        <dbReference type="ChEBI" id="CHEBI:65315"/>
        <dbReference type="ChEBI" id="CHEBI:74447"/>
        <dbReference type="EC" id="2.1.1.35"/>
    </reaction>
    <physiologicalReaction direction="left-to-right" evidence="5">
        <dbReference type="Rhea" id="RHEA:42713"/>
    </physiologicalReaction>
</comment>
<evidence type="ECO:0000313" key="8">
    <source>
        <dbReference type="Proteomes" id="UP000597762"/>
    </source>
</evidence>
<comment type="caution">
    <text evidence="7">The sequence shown here is derived from an EMBL/GenBank/DDBJ whole genome shotgun (WGS) entry which is preliminary data.</text>
</comment>
<dbReference type="Pfam" id="PF05958">
    <property type="entry name" value="tRNA_U5-meth_tr"/>
    <property type="match status" value="1"/>
</dbReference>
<evidence type="ECO:0000256" key="4">
    <source>
        <dbReference type="ARBA" id="ARBA00033763"/>
    </source>
</evidence>
<dbReference type="Gene3D" id="3.40.50.150">
    <property type="entry name" value="Vaccinia Virus protein VP39"/>
    <property type="match status" value="1"/>
</dbReference>
<dbReference type="Gene3D" id="2.40.50.1070">
    <property type="match status" value="1"/>
</dbReference>
<dbReference type="GO" id="GO:0003723">
    <property type="term" value="F:RNA binding"/>
    <property type="evidence" value="ECO:0007669"/>
    <property type="project" value="TreeGrafter"/>
</dbReference>
<evidence type="ECO:0000256" key="5">
    <source>
        <dbReference type="ARBA" id="ARBA00047278"/>
    </source>
</evidence>
<dbReference type="EMBL" id="CAHIKZ030003164">
    <property type="protein sequence ID" value="CAE1297031.1"/>
    <property type="molecule type" value="Genomic_DNA"/>
</dbReference>
<dbReference type="AlphaFoldDB" id="A0A812DCX7"/>
<accession>A0A812DCX7</accession>
<protein>
    <recommendedName>
        <fullName evidence="4">tRNA (uracil(54)-C(5))-methyltransferase</fullName>
        <ecNumber evidence="4">2.1.1.35</ecNumber>
    </recommendedName>
</protein>
<dbReference type="PANTHER" id="PTHR45904">
    <property type="entry name" value="TRNA (URACIL-5-)-METHYLTRANSFERASE"/>
    <property type="match status" value="1"/>
</dbReference>
<dbReference type="InterPro" id="IPR045850">
    <property type="entry name" value="TRM2_met"/>
</dbReference>
<comment type="similarity">
    <text evidence="6">Belongs to the class I-like SAM-binding methyltransferase superfamily. RNA M5U methyltransferase family.</text>
</comment>
<evidence type="ECO:0000256" key="3">
    <source>
        <dbReference type="ARBA" id="ARBA00022691"/>
    </source>
</evidence>
<proteinExistence type="inferred from homology"/>
<reference evidence="7" key="1">
    <citation type="submission" date="2021-01" db="EMBL/GenBank/DDBJ databases">
        <authorList>
            <person name="Li R."/>
            <person name="Bekaert M."/>
        </authorList>
    </citation>
    <scope>NUCLEOTIDE SEQUENCE</scope>
    <source>
        <strain evidence="7">Farmed</strain>
    </source>
</reference>
<dbReference type="OrthoDB" id="10250660at2759"/>
<keyword evidence="1 6" id="KW-0489">Methyltransferase</keyword>
<dbReference type="PROSITE" id="PS51687">
    <property type="entry name" value="SAM_MT_RNA_M5U"/>
    <property type="match status" value="1"/>
</dbReference>
<dbReference type="GO" id="GO:0006396">
    <property type="term" value="P:RNA processing"/>
    <property type="evidence" value="ECO:0007669"/>
    <property type="project" value="InterPro"/>
</dbReference>
<evidence type="ECO:0000256" key="2">
    <source>
        <dbReference type="ARBA" id="ARBA00022679"/>
    </source>
</evidence>
<feature type="binding site" evidence="6">
    <location>
        <position position="378"/>
    </location>
    <ligand>
        <name>S-adenosyl-L-methionine</name>
        <dbReference type="ChEBI" id="CHEBI:59789"/>
    </ligand>
</feature>
<dbReference type="CDD" id="cd02440">
    <property type="entry name" value="AdoMet_MTases"/>
    <property type="match status" value="1"/>
</dbReference>
<evidence type="ECO:0000313" key="7">
    <source>
        <dbReference type="EMBL" id="CAE1297031.1"/>
    </source>
</evidence>
<name>A0A812DCX7_ACAPH</name>
<dbReference type="GO" id="GO:0032259">
    <property type="term" value="P:methylation"/>
    <property type="evidence" value="ECO:0007669"/>
    <property type="project" value="UniProtKB-KW"/>
</dbReference>
<dbReference type="InterPro" id="IPR029063">
    <property type="entry name" value="SAM-dependent_MTases_sf"/>
</dbReference>
<feature type="active site" description="Nucleophile" evidence="6">
    <location>
        <position position="458"/>
    </location>
</feature>
<dbReference type="InterPro" id="IPR010280">
    <property type="entry name" value="U5_MeTrfase_fam"/>
</dbReference>
<dbReference type="Proteomes" id="UP000597762">
    <property type="component" value="Unassembled WGS sequence"/>
</dbReference>
<keyword evidence="8" id="KW-1185">Reference proteome</keyword>
<feature type="binding site" evidence="6">
    <location>
        <position position="328"/>
    </location>
    <ligand>
        <name>S-adenosyl-L-methionine</name>
        <dbReference type="ChEBI" id="CHEBI:59789"/>
    </ligand>
</feature>
<dbReference type="GO" id="GO:0030697">
    <property type="term" value="F:tRNA (uracil(54)-C5)-methyltransferase activity, S-adenosyl methionine-dependent"/>
    <property type="evidence" value="ECO:0007669"/>
    <property type="project" value="UniProtKB-EC"/>
</dbReference>
<dbReference type="EC" id="2.1.1.35" evidence="4"/>
<evidence type="ECO:0000256" key="1">
    <source>
        <dbReference type="ARBA" id="ARBA00022603"/>
    </source>
</evidence>
<comment type="caution">
    <text evidence="6">Lacks conserved residue(s) required for the propagation of feature annotation.</text>
</comment>
<organism evidence="7 8">
    <name type="scientific">Acanthosepion pharaonis</name>
    <name type="common">Pharaoh cuttlefish</name>
    <name type="synonym">Sepia pharaonis</name>
    <dbReference type="NCBI Taxonomy" id="158019"/>
    <lineage>
        <taxon>Eukaryota</taxon>
        <taxon>Metazoa</taxon>
        <taxon>Spiralia</taxon>
        <taxon>Lophotrochozoa</taxon>
        <taxon>Mollusca</taxon>
        <taxon>Cephalopoda</taxon>
        <taxon>Coleoidea</taxon>
        <taxon>Decapodiformes</taxon>
        <taxon>Sepiida</taxon>
        <taxon>Sepiina</taxon>
        <taxon>Sepiidae</taxon>
        <taxon>Acanthosepion</taxon>
    </lineage>
</organism>
<keyword evidence="3 6" id="KW-0949">S-adenosyl-L-methionine</keyword>
<dbReference type="SUPFAM" id="SSF53335">
    <property type="entry name" value="S-adenosyl-L-methionine-dependent methyltransferases"/>
    <property type="match status" value="1"/>
</dbReference>
<sequence length="567" mass="64088">MSINMNLLGIQLRTRQRCRQIFCTIRASSTTPEIDSLKESDICYPTKRKKYRHLLTSSYNKSKNRIKNSTLEKQYKQIAISVTPLYSMSYDDQLKYKTVQVNECLRKTMRKYVLTNNLPLSELLIKNIEKTNGSLCPMEPCLPSPLVHGYRMKDEFVVGRSLDGNPKTVGLTVGKGMNSFCVPVTYLSNISEKHKEIAKVFQEFIRSSKFEPYTKHLSTSNNQTYYSSGHWRLICTRSTSSDESMSYVIFHPRRKPQEVIEEAKEELKNFYLHGPGRLCGISTMFFQPTWKSRTNAHIIPFELLYGQPYVTETLLGYKFQISPDSFFQINTSAAEVLYSVIKDSAKLTPNEVILDICCGTGSIGIVLAPNAKRLFGVEIIQDAVNDAKVNAEINGVTNADFICSRASLALKQISLGTYFDPSETAVAVINPGRSGVSKSVIRSIRRCKPIKRLVYVTCRPIGNTLTNFIDLCRPPNEEFSGEAFVPVHAVPVDMFPQTLHCELVVCKKSVNPKEKKENRGLLIKLSLTVPPHPRHLIILFSFSSLSFFPEFSSLLTSIFSFFLVCSS</sequence>